<evidence type="ECO:0000313" key="9">
    <source>
        <dbReference type="Proteomes" id="UP000578112"/>
    </source>
</evidence>
<dbReference type="InterPro" id="IPR005673">
    <property type="entry name" value="ABC_phos-bd_PstS"/>
</dbReference>
<evidence type="ECO:0000259" key="7">
    <source>
        <dbReference type="Pfam" id="PF12849"/>
    </source>
</evidence>
<feature type="binding site" evidence="5">
    <location>
        <begin position="176"/>
        <end position="178"/>
    </location>
    <ligand>
        <name>phosphate</name>
        <dbReference type="ChEBI" id="CHEBI:43474"/>
    </ligand>
</feature>
<organism evidence="8 9">
    <name type="scientific">Actinoplanes digitatis</name>
    <dbReference type="NCBI Taxonomy" id="1868"/>
    <lineage>
        <taxon>Bacteria</taxon>
        <taxon>Bacillati</taxon>
        <taxon>Actinomycetota</taxon>
        <taxon>Actinomycetes</taxon>
        <taxon>Micromonosporales</taxon>
        <taxon>Micromonosporaceae</taxon>
        <taxon>Actinoplanes</taxon>
    </lineage>
</organism>
<evidence type="ECO:0000256" key="2">
    <source>
        <dbReference type="ARBA" id="ARBA00022448"/>
    </source>
</evidence>
<dbReference type="RefSeq" id="WP_184994943.1">
    <property type="nucleotide sequence ID" value="NZ_BOMK01000020.1"/>
</dbReference>
<dbReference type="PANTHER" id="PTHR42996:SF1">
    <property type="entry name" value="PHOSPHATE-BINDING PROTEIN PSTS"/>
    <property type="match status" value="1"/>
</dbReference>
<accession>A0A7W7HZI7</accession>
<feature type="domain" description="PBP" evidence="7">
    <location>
        <begin position="28"/>
        <end position="320"/>
    </location>
</feature>
<keyword evidence="9" id="KW-1185">Reference proteome</keyword>
<feature type="binding site" evidence="5">
    <location>
        <position position="88"/>
    </location>
    <ligand>
        <name>phosphate</name>
        <dbReference type="ChEBI" id="CHEBI:43474"/>
    </ligand>
</feature>
<feature type="chain" id="PRO_5030659631" description="Phosphate-binding protein" evidence="6">
    <location>
        <begin position="21"/>
        <end position="349"/>
    </location>
</feature>
<dbReference type="EMBL" id="JACHNH010000001">
    <property type="protein sequence ID" value="MBB4763663.1"/>
    <property type="molecule type" value="Genomic_DNA"/>
</dbReference>
<dbReference type="SUPFAM" id="SSF53850">
    <property type="entry name" value="Periplasmic binding protein-like II"/>
    <property type="match status" value="1"/>
</dbReference>
<dbReference type="GO" id="GO:0035435">
    <property type="term" value="P:phosphate ion transmembrane transport"/>
    <property type="evidence" value="ECO:0007669"/>
    <property type="project" value="InterPro"/>
</dbReference>
<keyword evidence="2 4" id="KW-0813">Transport</keyword>
<evidence type="ECO:0000256" key="3">
    <source>
        <dbReference type="ARBA" id="ARBA00022592"/>
    </source>
</evidence>
<name>A0A7W7HZI7_9ACTN</name>
<dbReference type="NCBIfam" id="TIGR00975">
    <property type="entry name" value="3a0107s03"/>
    <property type="match status" value="1"/>
</dbReference>
<dbReference type="CDD" id="cd13565">
    <property type="entry name" value="PBP2_PstS"/>
    <property type="match status" value="1"/>
</dbReference>
<comment type="caution">
    <text evidence="8">The sequence shown here is derived from an EMBL/GenBank/DDBJ whole genome shotgun (WGS) entry which is preliminary data.</text>
</comment>
<dbReference type="GO" id="GO:0042301">
    <property type="term" value="F:phosphate ion binding"/>
    <property type="evidence" value="ECO:0007669"/>
    <property type="project" value="InterPro"/>
</dbReference>
<evidence type="ECO:0000256" key="6">
    <source>
        <dbReference type="SAM" id="SignalP"/>
    </source>
</evidence>
<comment type="similarity">
    <text evidence="1 4">Belongs to the PstS family.</text>
</comment>
<dbReference type="InterPro" id="IPR050962">
    <property type="entry name" value="Phosphate-bind_PstS"/>
</dbReference>
<evidence type="ECO:0000256" key="5">
    <source>
        <dbReference type="PIRSR" id="PIRSR002756-1"/>
    </source>
</evidence>
<dbReference type="GO" id="GO:0043190">
    <property type="term" value="C:ATP-binding cassette (ABC) transporter complex"/>
    <property type="evidence" value="ECO:0007669"/>
    <property type="project" value="InterPro"/>
</dbReference>
<feature type="binding site" evidence="5">
    <location>
        <begin position="40"/>
        <end position="42"/>
    </location>
    <ligand>
        <name>phosphate</name>
        <dbReference type="ChEBI" id="CHEBI:43474"/>
    </ligand>
</feature>
<feature type="signal peptide" evidence="6">
    <location>
        <begin position="1"/>
        <end position="20"/>
    </location>
</feature>
<dbReference type="PIRSF" id="PIRSF002756">
    <property type="entry name" value="PstS"/>
    <property type="match status" value="1"/>
</dbReference>
<evidence type="ECO:0000313" key="8">
    <source>
        <dbReference type="EMBL" id="MBB4763663.1"/>
    </source>
</evidence>
<dbReference type="Proteomes" id="UP000578112">
    <property type="component" value="Unassembled WGS sequence"/>
</dbReference>
<dbReference type="Gene3D" id="3.40.190.10">
    <property type="entry name" value="Periplasmic binding protein-like II"/>
    <property type="match status" value="2"/>
</dbReference>
<dbReference type="PROSITE" id="PS51257">
    <property type="entry name" value="PROKAR_LIPOPROTEIN"/>
    <property type="match status" value="1"/>
</dbReference>
<evidence type="ECO:0000256" key="1">
    <source>
        <dbReference type="ARBA" id="ARBA00008725"/>
    </source>
</evidence>
<dbReference type="AlphaFoldDB" id="A0A7W7HZI7"/>
<dbReference type="PANTHER" id="PTHR42996">
    <property type="entry name" value="PHOSPHATE-BINDING PROTEIN PSTS"/>
    <property type="match status" value="1"/>
</dbReference>
<dbReference type="Pfam" id="PF12849">
    <property type="entry name" value="PBP_like_2"/>
    <property type="match status" value="1"/>
</dbReference>
<sequence>MKLRLALVLTLGLVAGCDAAAVTADEAVHCAAGSIRARGSSAQANAVSAWIKDYQINCSGATVEYDSTGSGAGVRAFIAGTADFAGTDSPLSAADQAAADARCGTGVAVHLPAVVGPIALAYNVAGVGDLRLAPATVAKVFAGAVTTWDDPAIAADNPGAVLPSTTIRTVHRGDGSGTTGNFTAFLAATAGGDWDFGADSAWPAPGGGAQRGSNGVATAVARTDGAIGYVEASYARFHSLATARVGNGAGEFVAPADDAVARTVAGAEVLGRDRDLRLAVDHRTAAAGAYPIVLVTYEVVCEAGAKELTRSFLGYAVSPEGQAQAARVGYTPLPEDLRKKVEAAVADLR</sequence>
<evidence type="ECO:0000256" key="4">
    <source>
        <dbReference type="PIRNR" id="PIRNR002756"/>
    </source>
</evidence>
<feature type="binding site" evidence="5">
    <location>
        <position position="70"/>
    </location>
    <ligand>
        <name>phosphate</name>
        <dbReference type="ChEBI" id="CHEBI:43474"/>
    </ligand>
</feature>
<reference evidence="8 9" key="1">
    <citation type="submission" date="2020-08" db="EMBL/GenBank/DDBJ databases">
        <title>Sequencing the genomes of 1000 actinobacteria strains.</title>
        <authorList>
            <person name="Klenk H.-P."/>
        </authorList>
    </citation>
    <scope>NUCLEOTIDE SEQUENCE [LARGE SCALE GENOMIC DNA]</scope>
    <source>
        <strain evidence="8 9">DSM 43149</strain>
    </source>
</reference>
<keyword evidence="6" id="KW-0732">Signal</keyword>
<gene>
    <name evidence="8" type="ORF">BJ971_004219</name>
</gene>
<dbReference type="InterPro" id="IPR024370">
    <property type="entry name" value="PBP_domain"/>
</dbReference>
<proteinExistence type="inferred from homology"/>
<protein>
    <recommendedName>
        <fullName evidence="4">Phosphate-binding protein</fullName>
    </recommendedName>
</protein>
<keyword evidence="3 4" id="KW-0592">Phosphate transport</keyword>